<dbReference type="Gene3D" id="3.40.50.1820">
    <property type="entry name" value="alpha/beta hydrolase"/>
    <property type="match status" value="1"/>
</dbReference>
<dbReference type="Proteomes" id="UP001178507">
    <property type="component" value="Unassembled WGS sequence"/>
</dbReference>
<dbReference type="SUPFAM" id="SSF53474">
    <property type="entry name" value="alpha/beta-Hydrolases"/>
    <property type="match status" value="1"/>
</dbReference>
<keyword evidence="4" id="KW-1185">Reference proteome</keyword>
<dbReference type="GO" id="GO:0052689">
    <property type="term" value="F:carboxylic ester hydrolase activity"/>
    <property type="evidence" value="ECO:0007669"/>
    <property type="project" value="TreeGrafter"/>
</dbReference>
<reference evidence="3" key="1">
    <citation type="submission" date="2023-08" db="EMBL/GenBank/DDBJ databases">
        <authorList>
            <person name="Chen Y."/>
            <person name="Shah S."/>
            <person name="Dougan E. K."/>
            <person name="Thang M."/>
            <person name="Chan C."/>
        </authorList>
    </citation>
    <scope>NUCLEOTIDE SEQUENCE</scope>
</reference>
<proteinExistence type="inferred from homology"/>
<sequence length="356" mass="38799">MLVDASRGKVGSWDNRSLQELSQLQRVVCNHWAFREIQALQRAENELLAAAKASGVRLKPPKWLLPPGLQDFDYIHTIREGSASQPADAEGLSPGAGLERNLLIVLHGFGGNKAAFTTFARKLQLPQTAVLVLNGPQALPDELLDHPPGFSWFDMLDEETGDFIQPSREEPRRVRSLEASVALLWQMVHVLISYGSWTLNELLLFGFGQGGTVALDMVLGSPQALPGQSLAAVIAVASEVMPERLLAKKPVAGQDAAVLLINGARDRSISVKAAEASAQYLRQARGNVQLRVFKDRAGEMLRGHHAEESRCFMEFLSDNLHGVGRKGSEEAMRKLGAEPVVGPVPNPLVLSLNEMD</sequence>
<comment type="similarity">
    <text evidence="1">Belongs to the AB hydrolase superfamily. AB hydrolase 2 family.</text>
</comment>
<dbReference type="PANTHER" id="PTHR10655:SF67">
    <property type="entry name" value="PHOSPHOLIPASE_CARBOXYLESTERASE SUPERFAMILY (AFU_ORTHOLOGUE AFUA_5G09340)"/>
    <property type="match status" value="1"/>
</dbReference>
<dbReference type="InterPro" id="IPR050565">
    <property type="entry name" value="LYPA1-2/EST-like"/>
</dbReference>
<evidence type="ECO:0000259" key="2">
    <source>
        <dbReference type="Pfam" id="PF02230"/>
    </source>
</evidence>
<gene>
    <name evidence="3" type="ORF">EVOR1521_LOCUS10496</name>
</gene>
<evidence type="ECO:0000313" key="3">
    <source>
        <dbReference type="EMBL" id="CAJ1383353.1"/>
    </source>
</evidence>
<feature type="domain" description="Phospholipase/carboxylesterase/thioesterase" evidence="2">
    <location>
        <begin position="99"/>
        <end position="297"/>
    </location>
</feature>
<evidence type="ECO:0000256" key="1">
    <source>
        <dbReference type="ARBA" id="ARBA00006499"/>
    </source>
</evidence>
<organism evidence="3 4">
    <name type="scientific">Effrenium voratum</name>
    <dbReference type="NCBI Taxonomy" id="2562239"/>
    <lineage>
        <taxon>Eukaryota</taxon>
        <taxon>Sar</taxon>
        <taxon>Alveolata</taxon>
        <taxon>Dinophyceae</taxon>
        <taxon>Suessiales</taxon>
        <taxon>Symbiodiniaceae</taxon>
        <taxon>Effrenium</taxon>
    </lineage>
</organism>
<dbReference type="EMBL" id="CAUJNA010001007">
    <property type="protein sequence ID" value="CAJ1383353.1"/>
    <property type="molecule type" value="Genomic_DNA"/>
</dbReference>
<dbReference type="Pfam" id="PF02230">
    <property type="entry name" value="Abhydrolase_2"/>
    <property type="match status" value="1"/>
</dbReference>
<dbReference type="GO" id="GO:0008474">
    <property type="term" value="F:palmitoyl-(protein) hydrolase activity"/>
    <property type="evidence" value="ECO:0007669"/>
    <property type="project" value="TreeGrafter"/>
</dbReference>
<dbReference type="InterPro" id="IPR029058">
    <property type="entry name" value="AB_hydrolase_fold"/>
</dbReference>
<name>A0AA36I902_9DINO</name>
<dbReference type="InterPro" id="IPR003140">
    <property type="entry name" value="PLipase/COase/thioEstase"/>
</dbReference>
<dbReference type="AlphaFoldDB" id="A0AA36I902"/>
<accession>A0AA36I902</accession>
<evidence type="ECO:0000313" key="4">
    <source>
        <dbReference type="Proteomes" id="UP001178507"/>
    </source>
</evidence>
<comment type="caution">
    <text evidence="3">The sequence shown here is derived from an EMBL/GenBank/DDBJ whole genome shotgun (WGS) entry which is preliminary data.</text>
</comment>
<dbReference type="PANTHER" id="PTHR10655">
    <property type="entry name" value="LYSOPHOSPHOLIPASE-RELATED"/>
    <property type="match status" value="1"/>
</dbReference>
<protein>
    <recommendedName>
        <fullName evidence="2">Phospholipase/carboxylesterase/thioesterase domain-containing protein</fullName>
    </recommendedName>
</protein>
<dbReference type="GO" id="GO:0005737">
    <property type="term" value="C:cytoplasm"/>
    <property type="evidence" value="ECO:0007669"/>
    <property type="project" value="TreeGrafter"/>
</dbReference>